<dbReference type="Proteomes" id="UP000279236">
    <property type="component" value="Unassembled WGS sequence"/>
</dbReference>
<sequence>MPRAAKTPSGFNRRAPVRPSPLPTSPASPPQRTAPTWIRNDWSQTSFGIPSFAAHSSPCSQVSWAARNASVTIHDVYTHHAGRWDSVKDKAMCVYLAICDVVIQKSDKATEACAGAPLPTYTAWRAAREADIRHTYDLAMCDFGDDIALDRGAADDVCLSALQALFTVHYNARDAPPPDEQVIPLRLATFGEFLPRPTDIERHGLVVWSTSVGEDTDEGGVNAELQAWKAQHGSLDTMWAATATLTGLPSLPPGHRLSTLPQNVAGWTVHCPGDDVIPPGPVPSLAELCTPTRFR</sequence>
<reference evidence="2 3" key="1">
    <citation type="submission" date="2018-11" db="EMBL/GenBank/DDBJ databases">
        <title>Genome sequence of Apiotrichum porosum DSM 27194.</title>
        <authorList>
            <person name="Aliyu H."/>
            <person name="Gorte O."/>
            <person name="Ochsenreither K."/>
        </authorList>
    </citation>
    <scope>NUCLEOTIDE SEQUENCE [LARGE SCALE GENOMIC DNA]</scope>
    <source>
        <strain evidence="2 3">DSM 27194</strain>
    </source>
</reference>
<name>A0A427XEG4_9TREE</name>
<gene>
    <name evidence="2" type="ORF">EHS24_003733</name>
</gene>
<proteinExistence type="predicted"/>
<dbReference type="AlphaFoldDB" id="A0A427XEG4"/>
<dbReference type="RefSeq" id="XP_028472251.1">
    <property type="nucleotide sequence ID" value="XM_028619382.1"/>
</dbReference>
<comment type="caution">
    <text evidence="2">The sequence shown here is derived from an EMBL/GenBank/DDBJ whole genome shotgun (WGS) entry which is preliminary data.</text>
</comment>
<feature type="region of interest" description="Disordered" evidence="1">
    <location>
        <begin position="1"/>
        <end position="34"/>
    </location>
</feature>
<feature type="compositionally biased region" description="Pro residues" evidence="1">
    <location>
        <begin position="18"/>
        <end position="29"/>
    </location>
</feature>
<organism evidence="2 3">
    <name type="scientific">Apiotrichum porosum</name>
    <dbReference type="NCBI Taxonomy" id="105984"/>
    <lineage>
        <taxon>Eukaryota</taxon>
        <taxon>Fungi</taxon>
        <taxon>Dikarya</taxon>
        <taxon>Basidiomycota</taxon>
        <taxon>Agaricomycotina</taxon>
        <taxon>Tremellomycetes</taxon>
        <taxon>Trichosporonales</taxon>
        <taxon>Trichosporonaceae</taxon>
        <taxon>Apiotrichum</taxon>
    </lineage>
</organism>
<dbReference type="OrthoDB" id="10539895at2759"/>
<dbReference type="GeneID" id="39588276"/>
<protein>
    <submittedName>
        <fullName evidence="2">Uncharacterized protein</fullName>
    </submittedName>
</protein>
<keyword evidence="3" id="KW-1185">Reference proteome</keyword>
<accession>A0A427XEG4</accession>
<dbReference type="EMBL" id="RSCE01000018">
    <property type="protein sequence ID" value="RSH77104.1"/>
    <property type="molecule type" value="Genomic_DNA"/>
</dbReference>
<evidence type="ECO:0000313" key="2">
    <source>
        <dbReference type="EMBL" id="RSH77104.1"/>
    </source>
</evidence>
<evidence type="ECO:0000313" key="3">
    <source>
        <dbReference type="Proteomes" id="UP000279236"/>
    </source>
</evidence>
<evidence type="ECO:0000256" key="1">
    <source>
        <dbReference type="SAM" id="MobiDB-lite"/>
    </source>
</evidence>